<protein>
    <recommendedName>
        <fullName evidence="4">DUF4293 family protein</fullName>
    </recommendedName>
</protein>
<evidence type="ECO:0008006" key="4">
    <source>
        <dbReference type="Google" id="ProtNLM"/>
    </source>
</evidence>
<keyword evidence="3" id="KW-1185">Reference proteome</keyword>
<evidence type="ECO:0000313" key="3">
    <source>
        <dbReference type="Proteomes" id="UP000673375"/>
    </source>
</evidence>
<dbReference type="EMBL" id="JAEDXU010000008">
    <property type="protein sequence ID" value="MBP1047527.1"/>
    <property type="molecule type" value="Genomic_DNA"/>
</dbReference>
<feature type="transmembrane region" description="Helical" evidence="1">
    <location>
        <begin position="130"/>
        <end position="152"/>
    </location>
</feature>
<name>A0ABS4CNG7_9ENTE</name>
<dbReference type="RefSeq" id="WP_209558307.1">
    <property type="nucleotide sequence ID" value="NZ_JAEDXU010000008.1"/>
</dbReference>
<evidence type="ECO:0000313" key="2">
    <source>
        <dbReference type="EMBL" id="MBP1047527.1"/>
    </source>
</evidence>
<keyword evidence="1" id="KW-1133">Transmembrane helix</keyword>
<comment type="caution">
    <text evidence="2">The sequence shown here is derived from an EMBL/GenBank/DDBJ whole genome shotgun (WGS) entry which is preliminary data.</text>
</comment>
<keyword evidence="1" id="KW-0812">Transmembrane</keyword>
<evidence type="ECO:0000256" key="1">
    <source>
        <dbReference type="SAM" id="Phobius"/>
    </source>
</evidence>
<accession>A0ABS4CNG7</accession>
<sequence length="165" mass="17968">MKEKQIQIQLCLLSGVALAALLVAVSVFYPLYKEEPSVIYQIEESGSSSLIGYSEGNIGWLVLALTIVLSISIVPAVLIKKEKSYRLIGYLSIFSGVLLAIVSILSIKIVDRIRLSRLITALPTGEVSMASGIYLLVGGTLLLCIFGITLVWSNRKNSLGFRSIY</sequence>
<dbReference type="Proteomes" id="UP000673375">
    <property type="component" value="Unassembled WGS sequence"/>
</dbReference>
<proteinExistence type="predicted"/>
<gene>
    <name evidence="2" type="ORF">I6N96_14670</name>
</gene>
<feature type="transmembrane region" description="Helical" evidence="1">
    <location>
        <begin position="12"/>
        <end position="32"/>
    </location>
</feature>
<feature type="transmembrane region" description="Helical" evidence="1">
    <location>
        <begin position="58"/>
        <end position="78"/>
    </location>
</feature>
<reference evidence="2 3" key="1">
    <citation type="submission" date="2020-12" db="EMBL/GenBank/DDBJ databases">
        <title>Vagococcus allomyrinae sp. nov. and Enterococcus lavae sp. nov., isolated from the larvae of Allomyrina dichotoma.</title>
        <authorList>
            <person name="Lee S.D."/>
        </authorList>
    </citation>
    <scope>NUCLEOTIDE SEQUENCE [LARGE SCALE GENOMIC DNA]</scope>
    <source>
        <strain evidence="2 3">BWM-S5</strain>
    </source>
</reference>
<feature type="transmembrane region" description="Helical" evidence="1">
    <location>
        <begin position="90"/>
        <end position="110"/>
    </location>
</feature>
<keyword evidence="1" id="KW-0472">Membrane</keyword>
<organism evidence="2 3">
    <name type="scientific">Enterococcus larvae</name>
    <dbReference type="NCBI Taxonomy" id="2794352"/>
    <lineage>
        <taxon>Bacteria</taxon>
        <taxon>Bacillati</taxon>
        <taxon>Bacillota</taxon>
        <taxon>Bacilli</taxon>
        <taxon>Lactobacillales</taxon>
        <taxon>Enterococcaceae</taxon>
        <taxon>Enterococcus</taxon>
    </lineage>
</organism>